<reference evidence="6" key="1">
    <citation type="submission" date="2025-08" db="UniProtKB">
        <authorList>
            <consortium name="Ensembl"/>
        </authorList>
    </citation>
    <scope>IDENTIFICATION</scope>
</reference>
<evidence type="ECO:0000313" key="6">
    <source>
        <dbReference type="Ensembl" id="ENSVKKP00000006258.1"/>
    </source>
</evidence>
<evidence type="ECO:0000256" key="2">
    <source>
        <dbReference type="ARBA" id="ARBA00022487"/>
    </source>
</evidence>
<dbReference type="PANTHER" id="PTHR43918:SF4">
    <property type="entry name" value="CARBOXYLIC ESTER HYDROLASE"/>
    <property type="match status" value="1"/>
</dbReference>
<dbReference type="GO" id="GO:0003990">
    <property type="term" value="F:acetylcholinesterase activity"/>
    <property type="evidence" value="ECO:0007669"/>
    <property type="project" value="TreeGrafter"/>
</dbReference>
<comment type="similarity">
    <text evidence="1 4">Belongs to the type-B carboxylesterase/lipase family.</text>
</comment>
<feature type="domain" description="Carboxylesterase type B" evidence="5">
    <location>
        <begin position="26"/>
        <end position="327"/>
    </location>
</feature>
<dbReference type="GO" id="GO:0005886">
    <property type="term" value="C:plasma membrane"/>
    <property type="evidence" value="ECO:0007669"/>
    <property type="project" value="TreeGrafter"/>
</dbReference>
<dbReference type="SUPFAM" id="SSF53474">
    <property type="entry name" value="alpha/beta-Hydrolases"/>
    <property type="match status" value="1"/>
</dbReference>
<evidence type="ECO:0000313" key="7">
    <source>
        <dbReference type="Proteomes" id="UP000694545"/>
    </source>
</evidence>
<accession>A0A8D2IXL2</accession>
<dbReference type="Pfam" id="PF00135">
    <property type="entry name" value="COesterase"/>
    <property type="match status" value="1"/>
</dbReference>
<keyword evidence="3 4" id="KW-0378">Hydrolase</keyword>
<evidence type="ECO:0000256" key="3">
    <source>
        <dbReference type="ARBA" id="ARBA00022801"/>
    </source>
</evidence>
<sequence>MARLFQVVPGLLPLLLLVLSSTSKGDTVVVTSTGRVRGKHLMTAAGMVTAFLGIPYAEPPVGELRFQKPRPHQPWSHILEATRFGNSCYQGSLRRSDYEEELHPESSLSFSEDCLFLNVWVPHPQPSVPAPVLVWVHGGDFLSGTGSFDRSFLAAHENIIVASMNYRLGALGFLSLPPAAPGNVGLWDQHLALSWLRDNMAAFGGDPSRLTLGGQSAGGASVGFHLLSPASQPIFARATLQSGAAICPWAWVRPEEAQTRGRTLGQILGCVEDDDRAVVTCLQAKGPWELVQKLPILKQKALLDVPFVPTTDGDFLPDDPQRLLQAGHFPIKPSGLSNSVASKTESFNSLPTNLTKNSLGQEFL</sequence>
<dbReference type="InterPro" id="IPR019819">
    <property type="entry name" value="Carboxylesterase_B_CS"/>
</dbReference>
<dbReference type="GO" id="GO:0019695">
    <property type="term" value="P:choline metabolic process"/>
    <property type="evidence" value="ECO:0007669"/>
    <property type="project" value="TreeGrafter"/>
</dbReference>
<dbReference type="InterPro" id="IPR002018">
    <property type="entry name" value="CarbesteraseB"/>
</dbReference>
<dbReference type="PROSITE" id="PS00122">
    <property type="entry name" value="CARBOXYLESTERASE_B_1"/>
    <property type="match status" value="1"/>
</dbReference>
<organism evidence="6 7">
    <name type="scientific">Varanus komodoensis</name>
    <name type="common">Komodo dragon</name>
    <dbReference type="NCBI Taxonomy" id="61221"/>
    <lineage>
        <taxon>Eukaryota</taxon>
        <taxon>Metazoa</taxon>
        <taxon>Chordata</taxon>
        <taxon>Craniata</taxon>
        <taxon>Vertebrata</taxon>
        <taxon>Euteleostomi</taxon>
        <taxon>Lepidosauria</taxon>
        <taxon>Squamata</taxon>
        <taxon>Bifurcata</taxon>
        <taxon>Unidentata</taxon>
        <taxon>Episquamata</taxon>
        <taxon>Toxicofera</taxon>
        <taxon>Anguimorpha</taxon>
        <taxon>Paleoanguimorpha</taxon>
        <taxon>Varanoidea</taxon>
        <taxon>Varanidae</taxon>
        <taxon>Varanus</taxon>
    </lineage>
</organism>
<dbReference type="OMA" id="MEAINCT"/>
<keyword evidence="4" id="KW-0732">Signal</keyword>
<evidence type="ECO:0000259" key="5">
    <source>
        <dbReference type="Pfam" id="PF00135"/>
    </source>
</evidence>
<dbReference type="GO" id="GO:0005615">
    <property type="term" value="C:extracellular space"/>
    <property type="evidence" value="ECO:0007669"/>
    <property type="project" value="TreeGrafter"/>
</dbReference>
<dbReference type="Proteomes" id="UP000694545">
    <property type="component" value="Unplaced"/>
</dbReference>
<protein>
    <recommendedName>
        <fullName evidence="4">Carboxylic ester hydrolase</fullName>
        <ecNumber evidence="4">3.1.1.-</ecNumber>
    </recommendedName>
</protein>
<name>A0A8D2IXL2_VARKO</name>
<dbReference type="InterPro" id="IPR050654">
    <property type="entry name" value="AChE-related_enzymes"/>
</dbReference>
<feature type="signal peptide" evidence="4">
    <location>
        <begin position="1"/>
        <end position="25"/>
    </location>
</feature>
<dbReference type="InterPro" id="IPR019826">
    <property type="entry name" value="Carboxylesterase_B_AS"/>
</dbReference>
<dbReference type="InterPro" id="IPR029058">
    <property type="entry name" value="AB_hydrolase_fold"/>
</dbReference>
<keyword evidence="2" id="KW-0719">Serine esterase</keyword>
<keyword evidence="7" id="KW-1185">Reference proteome</keyword>
<evidence type="ECO:0000256" key="4">
    <source>
        <dbReference type="RuleBase" id="RU361235"/>
    </source>
</evidence>
<dbReference type="Gene3D" id="3.40.50.1820">
    <property type="entry name" value="alpha/beta hydrolase"/>
    <property type="match status" value="1"/>
</dbReference>
<dbReference type="EC" id="3.1.1.-" evidence="4"/>
<proteinExistence type="inferred from homology"/>
<dbReference type="AlphaFoldDB" id="A0A8D2IXL2"/>
<dbReference type="GO" id="GO:0006581">
    <property type="term" value="P:acetylcholine catabolic process"/>
    <property type="evidence" value="ECO:0007669"/>
    <property type="project" value="TreeGrafter"/>
</dbReference>
<reference evidence="6" key="2">
    <citation type="submission" date="2025-09" db="UniProtKB">
        <authorList>
            <consortium name="Ensembl"/>
        </authorList>
    </citation>
    <scope>IDENTIFICATION</scope>
</reference>
<dbReference type="PANTHER" id="PTHR43918">
    <property type="entry name" value="ACETYLCHOLINESTERASE"/>
    <property type="match status" value="1"/>
</dbReference>
<dbReference type="PROSITE" id="PS00941">
    <property type="entry name" value="CARBOXYLESTERASE_B_2"/>
    <property type="match status" value="1"/>
</dbReference>
<evidence type="ECO:0000256" key="1">
    <source>
        <dbReference type="ARBA" id="ARBA00005964"/>
    </source>
</evidence>
<feature type="chain" id="PRO_5034296040" description="Carboxylic ester hydrolase" evidence="4">
    <location>
        <begin position="26"/>
        <end position="364"/>
    </location>
</feature>
<dbReference type="Ensembl" id="ENSVKKT00000006422.1">
    <property type="protein sequence ID" value="ENSVKKP00000006258.1"/>
    <property type="gene ID" value="ENSVKKG00000004540.1"/>
</dbReference>